<comment type="caution">
    <text evidence="2">The sequence shown here is derived from an EMBL/GenBank/DDBJ whole genome shotgun (WGS) entry which is preliminary data.</text>
</comment>
<dbReference type="EMBL" id="BHWB01000005">
    <property type="protein sequence ID" value="GCB35205.1"/>
    <property type="molecule type" value="Genomic_DNA"/>
</dbReference>
<dbReference type="InterPro" id="IPR057253">
    <property type="entry name" value="CoiA-like_N"/>
</dbReference>
<sequence length="361" mass="42121">MKTTKAYLTYALNREGDLVHIDSVENGNECGCFCPACKKPLQAKNAGLIREHHFAHQPGVDCPTALETALHFLAKDKIQKAFYDKNVFNMEFEYHSYCKNVQTCKFVRYDDCEKYERKAFNLKEFYDSCEQEIPYDEIRRRSDLKIRSKAHPEREPIYIEIFVTHASESEKLHSGCKIIEVKIKDESDIDNVVANGFCEGKRMTNHHRESVVAAKTAFYGFKTEDHNNTSINQEIAFSRYILYQSRKFQCYQDACLCKELKRERRNALCEICFHTDVAFGIYELAKWMGYQRFGIKNCLLCKNYVDSYDGMGKLCRLYKYLGLNRFEPHDTAKAKTCASFVLNEEEMNECLQECNEGIELQ</sequence>
<gene>
    <name evidence="2" type="ORF">KGMB02408_21500</name>
</gene>
<dbReference type="RefSeq" id="WP_125041159.1">
    <property type="nucleotide sequence ID" value="NZ_BHWB01000005.1"/>
</dbReference>
<dbReference type="Proteomes" id="UP000288079">
    <property type="component" value="Unassembled WGS sequence"/>
</dbReference>
<dbReference type="OrthoDB" id="1075895at2"/>
<feature type="domain" description="Competence protein CoiA-like N-terminal" evidence="1">
    <location>
        <begin position="31"/>
        <end position="64"/>
    </location>
</feature>
<reference evidence="2 3" key="1">
    <citation type="submission" date="2018-10" db="EMBL/GenBank/DDBJ databases">
        <title>Draft Genome Sequence of Bacteroides sp. KCTC 15687.</title>
        <authorList>
            <person name="Yu S.Y."/>
            <person name="Kim J.S."/>
            <person name="Oh B.S."/>
            <person name="Park S.H."/>
            <person name="Kang S.W."/>
            <person name="Park J.E."/>
            <person name="Choi S.H."/>
            <person name="Han K.I."/>
            <person name="Lee K.C."/>
            <person name="Eom M.K."/>
            <person name="Suh M.K."/>
            <person name="Lee D.H."/>
            <person name="Yoon H."/>
            <person name="Kim B."/>
            <person name="Yang S.J."/>
            <person name="Lee J.S."/>
            <person name="Lee J.H."/>
        </authorList>
    </citation>
    <scope>NUCLEOTIDE SEQUENCE [LARGE SCALE GENOMIC DNA]</scope>
    <source>
        <strain evidence="2 3">KCTC 15687</strain>
    </source>
</reference>
<dbReference type="AlphaFoldDB" id="A0A401LUF9"/>
<evidence type="ECO:0000313" key="3">
    <source>
        <dbReference type="Proteomes" id="UP000288079"/>
    </source>
</evidence>
<name>A0A401LUF9_9BACE</name>
<evidence type="ECO:0000313" key="2">
    <source>
        <dbReference type="EMBL" id="GCB35205.1"/>
    </source>
</evidence>
<dbReference type="Pfam" id="PF25164">
    <property type="entry name" value="CoiA_N"/>
    <property type="match status" value="1"/>
</dbReference>
<proteinExistence type="predicted"/>
<evidence type="ECO:0000259" key="1">
    <source>
        <dbReference type="Pfam" id="PF25164"/>
    </source>
</evidence>
<protein>
    <recommendedName>
        <fullName evidence="1">Competence protein CoiA-like N-terminal domain-containing protein</fullName>
    </recommendedName>
</protein>
<accession>A0A401LUF9</accession>
<keyword evidence="3" id="KW-1185">Reference proteome</keyword>
<organism evidence="2 3">
    <name type="scientific">Bacteroides faecalis</name>
    <dbReference type="NCBI Taxonomy" id="2447885"/>
    <lineage>
        <taxon>Bacteria</taxon>
        <taxon>Pseudomonadati</taxon>
        <taxon>Bacteroidota</taxon>
        <taxon>Bacteroidia</taxon>
        <taxon>Bacteroidales</taxon>
        <taxon>Bacteroidaceae</taxon>
        <taxon>Bacteroides</taxon>
    </lineage>
</organism>